<feature type="region of interest" description="Disordered" evidence="1">
    <location>
        <begin position="211"/>
        <end position="230"/>
    </location>
</feature>
<gene>
    <name evidence="2" type="ORF">GALL_186500</name>
</gene>
<dbReference type="EMBL" id="MLJW01000108">
    <property type="protein sequence ID" value="OIQ99242.1"/>
    <property type="molecule type" value="Genomic_DNA"/>
</dbReference>
<reference evidence="2" key="1">
    <citation type="submission" date="2016-10" db="EMBL/GenBank/DDBJ databases">
        <title>Sequence of Gallionella enrichment culture.</title>
        <authorList>
            <person name="Poehlein A."/>
            <person name="Muehling M."/>
            <person name="Daniel R."/>
        </authorList>
    </citation>
    <scope>NUCLEOTIDE SEQUENCE</scope>
</reference>
<evidence type="ECO:0000256" key="1">
    <source>
        <dbReference type="SAM" id="MobiDB-lite"/>
    </source>
</evidence>
<dbReference type="AlphaFoldDB" id="A0A1J5RU77"/>
<proteinExistence type="predicted"/>
<name>A0A1J5RU77_9ZZZZ</name>
<protein>
    <submittedName>
        <fullName evidence="2">Uncharacterized protein</fullName>
    </submittedName>
</protein>
<accession>A0A1J5RU77</accession>
<evidence type="ECO:0000313" key="2">
    <source>
        <dbReference type="EMBL" id="OIQ99242.1"/>
    </source>
</evidence>
<sequence>MNSTRVLAAWNRKILEAYSRCTIAALRAILPLRLALPRLESFLADNVAKEAAKDALVISRVGEALAAGLTPGEEMVRQLLAAGKEVDRAFLDRVSDFPIGIVIRYEEIDPLRLQRIGRMQQAARLILARTGGRGDVRSAIRGCYRCGEFEQLLLDLMRLYAQETRALSRSLRLPALLVPLRERIAQSLYDVMVDAAAGLASDVAGSVYRPRRVRRSDEPSGEPALGLEER</sequence>
<comment type="caution">
    <text evidence="2">The sequence shown here is derived from an EMBL/GenBank/DDBJ whole genome shotgun (WGS) entry which is preliminary data.</text>
</comment>
<organism evidence="2">
    <name type="scientific">mine drainage metagenome</name>
    <dbReference type="NCBI Taxonomy" id="410659"/>
    <lineage>
        <taxon>unclassified sequences</taxon>
        <taxon>metagenomes</taxon>
        <taxon>ecological metagenomes</taxon>
    </lineage>
</organism>